<evidence type="ECO:0000313" key="8">
    <source>
        <dbReference type="EMBL" id="GAA2340245.1"/>
    </source>
</evidence>
<dbReference type="InterPro" id="IPR050727">
    <property type="entry name" value="GH43_arabinanases"/>
</dbReference>
<name>A0ABP5SWB4_9ACTN</name>
<evidence type="ECO:0000256" key="5">
    <source>
        <dbReference type="RuleBase" id="RU361187"/>
    </source>
</evidence>
<proteinExistence type="inferred from homology"/>
<keyword evidence="7" id="KW-0732">Signal</keyword>
<evidence type="ECO:0000256" key="2">
    <source>
        <dbReference type="ARBA" id="ARBA00009865"/>
    </source>
</evidence>
<sequence length="340" mass="35829">MPTRRALRSGIGSGLVVSLALAGIAYTHAVSAAPPAADQARTYSNPISQQVVDTFPDPAMIRGKDGAWYAYGTTNPIFNSKGETGEHILPMLRSTDMVHWSYAGDVFDVGATPAWWPGGSRPWAPDIRYVNGSYHLTYALSGGGVALATSDRPTGPWTDHGLMVPAGGSGCPTGNIDQAMFTDSDGTNYLYWGSYDTICVSAMNAAATALTGPITQVAQGRRAEGAFVVARDGHYYLFFSDGGCCDGAFSGYTVKVGRADNPRGPFVTQDGQPLMDRRSKGGIVAAANGNGFAGPGHNAIQTDLSGQDWLVYHAIPTADPDFPRSTAPAAGGWPRWRSGR</sequence>
<dbReference type="Pfam" id="PF04616">
    <property type="entry name" value="Glyco_hydro_43"/>
    <property type="match status" value="1"/>
</dbReference>
<reference evidence="9" key="1">
    <citation type="journal article" date="2019" name="Int. J. Syst. Evol. Microbiol.">
        <title>The Global Catalogue of Microorganisms (GCM) 10K type strain sequencing project: providing services to taxonomists for standard genome sequencing and annotation.</title>
        <authorList>
            <consortium name="The Broad Institute Genomics Platform"/>
            <consortium name="The Broad Institute Genome Sequencing Center for Infectious Disease"/>
            <person name="Wu L."/>
            <person name="Ma J."/>
        </authorList>
    </citation>
    <scope>NUCLEOTIDE SEQUENCE [LARGE SCALE GENOMIC DNA]</scope>
    <source>
        <strain evidence="9">JCM 3272</strain>
    </source>
</reference>
<dbReference type="InterPro" id="IPR023296">
    <property type="entry name" value="Glyco_hydro_beta-prop_sf"/>
</dbReference>
<protein>
    <recommendedName>
        <fullName evidence="10">Arabinan endo-1,5-alpha-L-arabinosidase</fullName>
    </recommendedName>
</protein>
<evidence type="ECO:0000256" key="3">
    <source>
        <dbReference type="ARBA" id="ARBA00022801"/>
    </source>
</evidence>
<dbReference type="PANTHER" id="PTHR43301">
    <property type="entry name" value="ARABINAN ENDO-1,5-ALPHA-L-ARABINOSIDASE"/>
    <property type="match status" value="1"/>
</dbReference>
<feature type="region of interest" description="Disordered" evidence="6">
    <location>
        <begin position="321"/>
        <end position="340"/>
    </location>
</feature>
<gene>
    <name evidence="8" type="ORF">GCM10010170_023030</name>
</gene>
<keyword evidence="9" id="KW-1185">Reference proteome</keyword>
<evidence type="ECO:0000256" key="1">
    <source>
        <dbReference type="ARBA" id="ARBA00004834"/>
    </source>
</evidence>
<dbReference type="PANTHER" id="PTHR43301:SF3">
    <property type="entry name" value="ARABINAN ENDO-1,5-ALPHA-L-ARABINOSIDASE A-RELATED"/>
    <property type="match status" value="1"/>
</dbReference>
<comment type="pathway">
    <text evidence="1">Glycan metabolism; L-arabinan degradation.</text>
</comment>
<evidence type="ECO:0000256" key="6">
    <source>
        <dbReference type="SAM" id="MobiDB-lite"/>
    </source>
</evidence>
<feature type="signal peptide" evidence="7">
    <location>
        <begin position="1"/>
        <end position="32"/>
    </location>
</feature>
<feature type="chain" id="PRO_5046774930" description="Arabinan endo-1,5-alpha-L-arabinosidase" evidence="7">
    <location>
        <begin position="33"/>
        <end position="340"/>
    </location>
</feature>
<keyword evidence="4 5" id="KW-0326">Glycosidase</keyword>
<evidence type="ECO:0000256" key="4">
    <source>
        <dbReference type="ARBA" id="ARBA00023295"/>
    </source>
</evidence>
<evidence type="ECO:0008006" key="10">
    <source>
        <dbReference type="Google" id="ProtNLM"/>
    </source>
</evidence>
<dbReference type="InterPro" id="IPR006710">
    <property type="entry name" value="Glyco_hydro_43"/>
</dbReference>
<dbReference type="SUPFAM" id="SSF75005">
    <property type="entry name" value="Arabinanase/levansucrase/invertase"/>
    <property type="match status" value="1"/>
</dbReference>
<dbReference type="EMBL" id="BAAARV010000019">
    <property type="protein sequence ID" value="GAA2340245.1"/>
    <property type="molecule type" value="Genomic_DNA"/>
</dbReference>
<dbReference type="Proteomes" id="UP001501444">
    <property type="component" value="Unassembled WGS sequence"/>
</dbReference>
<dbReference type="RefSeq" id="WP_344612302.1">
    <property type="nucleotide sequence ID" value="NZ_BAAARV010000019.1"/>
</dbReference>
<keyword evidence="3 5" id="KW-0378">Hydrolase</keyword>
<evidence type="ECO:0000256" key="7">
    <source>
        <dbReference type="SAM" id="SignalP"/>
    </source>
</evidence>
<dbReference type="Gene3D" id="2.115.10.20">
    <property type="entry name" value="Glycosyl hydrolase domain, family 43"/>
    <property type="match status" value="1"/>
</dbReference>
<evidence type="ECO:0000313" key="9">
    <source>
        <dbReference type="Proteomes" id="UP001501444"/>
    </source>
</evidence>
<comment type="caution">
    <text evidence="8">The sequence shown here is derived from an EMBL/GenBank/DDBJ whole genome shotgun (WGS) entry which is preliminary data.</text>
</comment>
<organism evidence="8 9">
    <name type="scientific">Dactylosporangium salmoneum</name>
    <dbReference type="NCBI Taxonomy" id="53361"/>
    <lineage>
        <taxon>Bacteria</taxon>
        <taxon>Bacillati</taxon>
        <taxon>Actinomycetota</taxon>
        <taxon>Actinomycetes</taxon>
        <taxon>Micromonosporales</taxon>
        <taxon>Micromonosporaceae</taxon>
        <taxon>Dactylosporangium</taxon>
    </lineage>
</organism>
<accession>A0ABP5SWB4</accession>
<dbReference type="CDD" id="cd18616">
    <property type="entry name" value="GH43_ABN-like"/>
    <property type="match status" value="1"/>
</dbReference>
<comment type="similarity">
    <text evidence="2 5">Belongs to the glycosyl hydrolase 43 family.</text>
</comment>